<evidence type="ECO:0000313" key="1">
    <source>
        <dbReference type="EMBL" id="MBD8488723.1"/>
    </source>
</evidence>
<proteinExistence type="predicted"/>
<organism evidence="1 2">
    <name type="scientific">Echinicola arenosa</name>
    <dbReference type="NCBI Taxonomy" id="2774144"/>
    <lineage>
        <taxon>Bacteria</taxon>
        <taxon>Pseudomonadati</taxon>
        <taxon>Bacteroidota</taxon>
        <taxon>Cytophagia</taxon>
        <taxon>Cytophagales</taxon>
        <taxon>Cyclobacteriaceae</taxon>
        <taxon>Echinicola</taxon>
    </lineage>
</organism>
<comment type="caution">
    <text evidence="1">The sequence shown here is derived from an EMBL/GenBank/DDBJ whole genome shotgun (WGS) entry which is preliminary data.</text>
</comment>
<accession>A0ABR9AIV9</accession>
<keyword evidence="2" id="KW-1185">Reference proteome</keyword>
<dbReference type="RefSeq" id="WP_192009577.1">
    <property type="nucleotide sequence ID" value="NZ_JACYTQ010000002.1"/>
</dbReference>
<gene>
    <name evidence="1" type="ORF">IFO69_08205</name>
</gene>
<protein>
    <submittedName>
        <fullName evidence="1">Uncharacterized protein</fullName>
    </submittedName>
</protein>
<dbReference type="EMBL" id="JACYTQ010000002">
    <property type="protein sequence ID" value="MBD8488723.1"/>
    <property type="molecule type" value="Genomic_DNA"/>
</dbReference>
<reference evidence="1 2" key="1">
    <citation type="submission" date="2020-09" db="EMBL/GenBank/DDBJ databases">
        <title>Echinicola sp. CAU 1574 isolated from sand of Sido Beach.</title>
        <authorList>
            <person name="Kim W."/>
        </authorList>
    </citation>
    <scope>NUCLEOTIDE SEQUENCE [LARGE SCALE GENOMIC DNA]</scope>
    <source>
        <strain evidence="1 2">CAU 1574</strain>
    </source>
</reference>
<name>A0ABR9AIV9_9BACT</name>
<evidence type="ECO:0000313" key="2">
    <source>
        <dbReference type="Proteomes" id="UP000647133"/>
    </source>
</evidence>
<sequence length="238" mass="27724">MFCIIGLGASCTSEHQEMEDFANALGAEKMEALNALVASFDQFLLQRYPVNTSPSEKSYQFLNDVSHRRSLNLSQVRGRDLLVAKLEDSGLRKDIYIYESEKATYPNYPVDQLMPVEYPEESMELSLNDKRFQFLLTSSNAEEVPSDSTLRYNKEGLFMYAMAKSKQKDQDFMRYVEVKYKLEDIHAVMIAQRHLENLAGKEFTWFQKLPIVIDIYYRMLLSDEKEEPNYLSMNNQPK</sequence>
<dbReference type="Proteomes" id="UP000647133">
    <property type="component" value="Unassembled WGS sequence"/>
</dbReference>